<dbReference type="GO" id="GO:0008734">
    <property type="term" value="F:L-aspartate oxidase activity"/>
    <property type="evidence" value="ECO:0007669"/>
    <property type="project" value="UniProtKB-EC"/>
</dbReference>
<keyword evidence="13" id="KW-1185">Reference proteome</keyword>
<proteinExistence type="inferred from homology"/>
<keyword evidence="6" id="KW-0662">Pyridine nucleotide biosynthesis</keyword>
<name>A0A1T5ILD2_9GAMM</name>
<dbReference type="AlphaFoldDB" id="A0A1T5ILD2"/>
<evidence type="ECO:0000256" key="4">
    <source>
        <dbReference type="ARBA" id="ARBA00012173"/>
    </source>
</evidence>
<comment type="pathway">
    <text evidence="2">Cofactor biosynthesis; NAD(+) biosynthesis; iminoaspartate from L-aspartate (oxidase route): step 1/1.</text>
</comment>
<dbReference type="EMBL" id="FUZV01000001">
    <property type="protein sequence ID" value="SKC39955.1"/>
    <property type="molecule type" value="Genomic_DNA"/>
</dbReference>
<dbReference type="GO" id="GO:0034628">
    <property type="term" value="P:'de novo' NAD+ biosynthetic process from L-aspartate"/>
    <property type="evidence" value="ECO:0007669"/>
    <property type="project" value="TreeGrafter"/>
</dbReference>
<evidence type="ECO:0000256" key="7">
    <source>
        <dbReference type="ARBA" id="ARBA00022827"/>
    </source>
</evidence>
<dbReference type="SUPFAM" id="SSF56425">
    <property type="entry name" value="Succinate dehydrogenase/fumarate reductase flavoprotein, catalytic domain"/>
    <property type="match status" value="1"/>
</dbReference>
<reference evidence="12 13" key="1">
    <citation type="submission" date="2017-02" db="EMBL/GenBank/DDBJ databases">
        <authorList>
            <person name="Peterson S.W."/>
        </authorList>
    </citation>
    <scope>NUCLEOTIDE SEQUENCE [LARGE SCALE GENOMIC DNA]</scope>
    <source>
        <strain evidence="12 13">P15</strain>
    </source>
</reference>
<keyword evidence="5" id="KW-0285">Flavoprotein</keyword>
<dbReference type="InterPro" id="IPR037099">
    <property type="entry name" value="Fum_R/Succ_DH_flav-like_C_sf"/>
</dbReference>
<evidence type="ECO:0000256" key="3">
    <source>
        <dbReference type="ARBA" id="ARBA00008562"/>
    </source>
</evidence>
<feature type="domain" description="FAD-dependent oxidoreductase 2 FAD-binding" evidence="11">
    <location>
        <begin position="53"/>
        <end position="417"/>
    </location>
</feature>
<dbReference type="Gene3D" id="3.90.700.10">
    <property type="entry name" value="Succinate dehydrogenase/fumarate reductase flavoprotein, catalytic domain"/>
    <property type="match status" value="1"/>
</dbReference>
<dbReference type="Gene3D" id="1.20.58.100">
    <property type="entry name" value="Fumarate reductase/succinate dehydrogenase flavoprotein-like, C-terminal domain"/>
    <property type="match status" value="1"/>
</dbReference>
<keyword evidence="8" id="KW-0560">Oxidoreductase</keyword>
<feature type="region of interest" description="Disordered" evidence="10">
    <location>
        <begin position="18"/>
        <end position="39"/>
    </location>
</feature>
<evidence type="ECO:0000313" key="12">
    <source>
        <dbReference type="EMBL" id="SKC39955.1"/>
    </source>
</evidence>
<dbReference type="Pfam" id="PF00890">
    <property type="entry name" value="FAD_binding_2"/>
    <property type="match status" value="1"/>
</dbReference>
<comment type="cofactor">
    <cofactor evidence="1">
        <name>FAD</name>
        <dbReference type="ChEBI" id="CHEBI:57692"/>
    </cofactor>
</comment>
<keyword evidence="7" id="KW-0274">FAD</keyword>
<gene>
    <name evidence="12" type="ORF">SAMN06296058_0052</name>
</gene>
<evidence type="ECO:0000256" key="8">
    <source>
        <dbReference type="ARBA" id="ARBA00023002"/>
    </source>
</evidence>
<accession>A0A1T5ILD2</accession>
<dbReference type="EC" id="1.4.3.16" evidence="4"/>
<organism evidence="12 13">
    <name type="scientific">Pseudoxanthomonas indica</name>
    <dbReference type="NCBI Taxonomy" id="428993"/>
    <lineage>
        <taxon>Bacteria</taxon>
        <taxon>Pseudomonadati</taxon>
        <taxon>Pseudomonadota</taxon>
        <taxon>Gammaproteobacteria</taxon>
        <taxon>Lysobacterales</taxon>
        <taxon>Lysobacteraceae</taxon>
        <taxon>Pseudoxanthomonas</taxon>
    </lineage>
</organism>
<dbReference type="InterPro" id="IPR036188">
    <property type="entry name" value="FAD/NAD-bd_sf"/>
</dbReference>
<evidence type="ECO:0000256" key="9">
    <source>
        <dbReference type="ARBA" id="ARBA00048305"/>
    </source>
</evidence>
<dbReference type="InterPro" id="IPR027477">
    <property type="entry name" value="Succ_DH/fumarate_Rdtase_cat_sf"/>
</dbReference>
<dbReference type="PANTHER" id="PTHR42716">
    <property type="entry name" value="L-ASPARTATE OXIDASE"/>
    <property type="match status" value="1"/>
</dbReference>
<dbReference type="InterPro" id="IPR003953">
    <property type="entry name" value="FAD-dep_OxRdtase_2_FAD-bd"/>
</dbReference>
<dbReference type="SUPFAM" id="SSF51905">
    <property type="entry name" value="FAD/NAD(P)-binding domain"/>
    <property type="match status" value="1"/>
</dbReference>
<evidence type="ECO:0000256" key="5">
    <source>
        <dbReference type="ARBA" id="ARBA00022630"/>
    </source>
</evidence>
<evidence type="ECO:0000259" key="11">
    <source>
        <dbReference type="Pfam" id="PF00890"/>
    </source>
</evidence>
<evidence type="ECO:0000256" key="2">
    <source>
        <dbReference type="ARBA" id="ARBA00004950"/>
    </source>
</evidence>
<dbReference type="Gene3D" id="3.50.50.60">
    <property type="entry name" value="FAD/NAD(P)-binding domain"/>
    <property type="match status" value="1"/>
</dbReference>
<dbReference type="Proteomes" id="UP000190341">
    <property type="component" value="Unassembled WGS sequence"/>
</dbReference>
<comment type="similarity">
    <text evidence="3">Belongs to the FAD-dependent oxidoreductase 2 family. NadB subfamily.</text>
</comment>
<dbReference type="STRING" id="428993.SAMN06296058_0052"/>
<evidence type="ECO:0000256" key="6">
    <source>
        <dbReference type="ARBA" id="ARBA00022642"/>
    </source>
</evidence>
<dbReference type="SUPFAM" id="SSF46977">
    <property type="entry name" value="Succinate dehydrogenase/fumarate reductase flavoprotein C-terminal domain"/>
    <property type="match status" value="1"/>
</dbReference>
<dbReference type="UniPathway" id="UPA00253">
    <property type="reaction ID" value="UER00326"/>
</dbReference>
<protein>
    <recommendedName>
        <fullName evidence="4">L-aspartate oxidase</fullName>
        <ecNumber evidence="4">1.4.3.16</ecNumber>
    </recommendedName>
</protein>
<evidence type="ECO:0000313" key="13">
    <source>
        <dbReference type="Proteomes" id="UP000190341"/>
    </source>
</evidence>
<evidence type="ECO:0000256" key="1">
    <source>
        <dbReference type="ARBA" id="ARBA00001974"/>
    </source>
</evidence>
<sequence length="529" mass="55766">MAVNAHFPVRAAVSSRPVPTVDDVPLQRPAPSPARRSGARGVRLIQAAPPPLVIVGSGIAGLVTALSAAPRPVRLISPLPVATTCATALAQGGIAAALSNDDTAAAHARDTLVAGAYHNDYDAVRYLVDHAAIAVRWLQAQGVGFDLDGTRFLLGRDGGHRRERTVHAGGDASGAALLLALMRAAEQASHIEWVAPARLDAIRLRNGHVAGVRVATSEAVEEWDCAELVLATGGCAALFAASTNPRSADGNGLALAMACGAASRDIEFVQFHPTALATPAQSTLPMITDALRSAGARLIDDADRPLMPGATHDAQVSPAKIAREVWLCRERGSQAWLDATGLHEHWLLHFPNVYALCRAHGVDPLHERIPVTSAAHFHIGGIAVDAESRSSVHGLYAVGEVACNGVHGANRLASNSLLEGVVFGRRLGHSLADIRLHPPGRGTDRWVDRGASADAESMPQLREMAWRALGPVRDGATLAGTDHALAQERHLAGTWQAGLLRCMLRAARARTQSLGSHFRRDDGHAAWLN</sequence>
<evidence type="ECO:0000256" key="10">
    <source>
        <dbReference type="SAM" id="MobiDB-lite"/>
    </source>
</evidence>
<dbReference type="InterPro" id="IPR005288">
    <property type="entry name" value="NadB"/>
</dbReference>
<dbReference type="PRINTS" id="PR00368">
    <property type="entry name" value="FADPNR"/>
</dbReference>
<comment type="catalytic activity">
    <reaction evidence="9">
        <text>L-aspartate + O2 = iminosuccinate + H2O2</text>
        <dbReference type="Rhea" id="RHEA:25876"/>
        <dbReference type="ChEBI" id="CHEBI:15379"/>
        <dbReference type="ChEBI" id="CHEBI:16240"/>
        <dbReference type="ChEBI" id="CHEBI:29991"/>
        <dbReference type="ChEBI" id="CHEBI:77875"/>
        <dbReference type="EC" id="1.4.3.16"/>
    </reaction>
    <physiologicalReaction direction="left-to-right" evidence="9">
        <dbReference type="Rhea" id="RHEA:25877"/>
    </physiologicalReaction>
</comment>
<dbReference type="PANTHER" id="PTHR42716:SF2">
    <property type="entry name" value="L-ASPARTATE OXIDASE, CHLOROPLASTIC"/>
    <property type="match status" value="1"/>
</dbReference>